<keyword evidence="2" id="KW-1185">Reference proteome</keyword>
<accession>A0AC61NCJ6</accession>
<keyword evidence="1" id="KW-0378">Hydrolase</keyword>
<protein>
    <submittedName>
        <fullName evidence="1">Signal peptidase I</fullName>
        <ecNumber evidence="1">3.4.21.89</ecNumber>
    </submittedName>
</protein>
<dbReference type="EC" id="3.4.21.89" evidence="1"/>
<evidence type="ECO:0000313" key="1">
    <source>
        <dbReference type="EMBL" id="QZE13258.1"/>
    </source>
</evidence>
<name>A0AC61NCJ6_9BACT</name>
<dbReference type="EMBL" id="CP081303">
    <property type="protein sequence ID" value="QZE13258.1"/>
    <property type="molecule type" value="Genomic_DNA"/>
</dbReference>
<reference evidence="1" key="1">
    <citation type="submission" date="2021-08" db="EMBL/GenBank/DDBJ databases">
        <title>Novel anaerobic bacterium isolated from sea squirt in East Sea, Republic of Korea.</title>
        <authorList>
            <person name="Nguyen T.H."/>
            <person name="Li Z."/>
            <person name="Lee Y.-J."/>
            <person name="Ko J."/>
            <person name="Kim S.-G."/>
        </authorList>
    </citation>
    <scope>NUCLEOTIDE SEQUENCE</scope>
    <source>
        <strain evidence="1">KCTC 25031</strain>
    </source>
</reference>
<sequence>MSFIQTKIRDNRKNFIRFVIYSILYILWLVWLGNFYLLPGLFIIFDLYITNKVNWTFWKKRRPEGEKMTKTEEWVDGIIFAVIAATFLRAFFIEAYTIPTSSMEKSMLVGDYLFVSKVSYGPKVPNTPIAFPLVHHTLPFTKSTPAFSEAVQWPYHRLKGFGNVNRNDVVVFNYPEGDTVASKMQNQSYYQLVRAYGWKEVNTNKRVFGDILHRPVDKCENYIKRCIATPGDSLQIIHGVAYINGKQQDRVENLQYEYQLRTDGSRINPKVLDKIGVAPDDIATNGVIYQMPLTSEMVDKLHKYKGIQSIVKYEATKPTTSVFPFDEKYQWNEDNYGPIYIPKKGATVSLNLSNLSLYSRLIDVYEDNDLVVKDGIIYINGHVVDRYTFKMNYYWMMGDNRHNSADSRYWGFVPEDHIVGKAVFVWFSVDKFKSFPDNIRWSRLFSSVK</sequence>
<organism evidence="1 2">
    <name type="scientific">Halosquirtibacter laminarini</name>
    <dbReference type="NCBI Taxonomy" id="3374600"/>
    <lineage>
        <taxon>Bacteria</taxon>
        <taxon>Pseudomonadati</taxon>
        <taxon>Bacteroidota</taxon>
        <taxon>Bacteroidia</taxon>
        <taxon>Marinilabiliales</taxon>
        <taxon>Prolixibacteraceae</taxon>
        <taxon>Halosquirtibacter</taxon>
    </lineage>
</organism>
<evidence type="ECO:0000313" key="2">
    <source>
        <dbReference type="Proteomes" id="UP000826212"/>
    </source>
</evidence>
<gene>
    <name evidence="1" type="primary">lepB</name>
    <name evidence="1" type="ORF">K4L44_11750</name>
</gene>
<dbReference type="Proteomes" id="UP000826212">
    <property type="component" value="Chromosome"/>
</dbReference>
<proteinExistence type="predicted"/>